<keyword evidence="7" id="KW-1185">Reference proteome</keyword>
<dbReference type="GO" id="GO:0003677">
    <property type="term" value="F:DNA binding"/>
    <property type="evidence" value="ECO:0007669"/>
    <property type="project" value="InterPro"/>
</dbReference>
<dbReference type="PANTHER" id="PTHR12243:SF60">
    <property type="entry name" value="SI:CH211-15D5.12-RELATED"/>
    <property type="match status" value="1"/>
</dbReference>
<dbReference type="Gene3D" id="1.10.10.60">
    <property type="entry name" value="Homeodomain-like"/>
    <property type="match status" value="1"/>
</dbReference>
<evidence type="ECO:0008006" key="8">
    <source>
        <dbReference type="Google" id="ProtNLM"/>
    </source>
</evidence>
<dbReference type="InterPro" id="IPR004210">
    <property type="entry name" value="BESS_motif"/>
</dbReference>
<dbReference type="AlphaFoldDB" id="A0AAV0W8E4"/>
<accession>A0AAV0W8E4</accession>
<evidence type="ECO:0000256" key="1">
    <source>
        <dbReference type="PROSITE-ProRule" id="PRU00371"/>
    </source>
</evidence>
<feature type="domain" description="MADF" evidence="4">
    <location>
        <begin position="10"/>
        <end position="100"/>
    </location>
</feature>
<dbReference type="InterPro" id="IPR006578">
    <property type="entry name" value="MADF-dom"/>
</dbReference>
<dbReference type="SMART" id="SM00595">
    <property type="entry name" value="MADF"/>
    <property type="match status" value="1"/>
</dbReference>
<evidence type="ECO:0000313" key="6">
    <source>
        <dbReference type="EMBL" id="CAI6352017.1"/>
    </source>
</evidence>
<dbReference type="InterPro" id="IPR039353">
    <property type="entry name" value="TF_Adf1"/>
</dbReference>
<evidence type="ECO:0000256" key="2">
    <source>
        <dbReference type="SAM" id="MobiDB-lite"/>
    </source>
</evidence>
<dbReference type="Pfam" id="PF10545">
    <property type="entry name" value="MADF_DNA_bdg"/>
    <property type="match status" value="1"/>
</dbReference>
<dbReference type="PROSITE" id="PS50090">
    <property type="entry name" value="MYB_LIKE"/>
    <property type="match status" value="1"/>
</dbReference>
<keyword evidence="1" id="KW-0539">Nucleus</keyword>
<dbReference type="GO" id="GO:0005634">
    <property type="term" value="C:nucleus"/>
    <property type="evidence" value="ECO:0007669"/>
    <property type="project" value="UniProtKB-SubCell"/>
</dbReference>
<sequence>MNFSRDDESKLCELVSNHPALYDHGLTDFKDATLKDNIWKEIASSFIGKTDEDCKKRWRSIRDHYKRLKREGKLGTGSAARRTKIWPLLTNLSFLTHVSEERRSLSNIPDIDQEDEDINITDNDDDTVTENQNIMELSTSYNDDSQQIVHSPPTSVTSKKKKTKFDKVSDLLIQNKNARLKLIETLNNKKMYGEEDDVDAFYKSIAISVKRLPPLLRAEAKMQHLQILNNLEMKNAQNEHQQLAYPQPPRPIDNTTIQTFNPSSFESYPPAHQKQGYYQL</sequence>
<evidence type="ECO:0000259" key="5">
    <source>
        <dbReference type="PROSITE" id="PS51031"/>
    </source>
</evidence>
<dbReference type="Pfam" id="PF02944">
    <property type="entry name" value="BESS"/>
    <property type="match status" value="1"/>
</dbReference>
<dbReference type="CDD" id="cd00167">
    <property type="entry name" value="SANT"/>
    <property type="match status" value="1"/>
</dbReference>
<reference evidence="6 7" key="1">
    <citation type="submission" date="2023-01" db="EMBL/GenBank/DDBJ databases">
        <authorList>
            <person name="Whitehead M."/>
        </authorList>
    </citation>
    <scope>NUCLEOTIDE SEQUENCE [LARGE SCALE GENOMIC DNA]</scope>
</reference>
<organism evidence="6 7">
    <name type="scientific">Macrosiphum euphorbiae</name>
    <name type="common">potato aphid</name>
    <dbReference type="NCBI Taxonomy" id="13131"/>
    <lineage>
        <taxon>Eukaryota</taxon>
        <taxon>Metazoa</taxon>
        <taxon>Ecdysozoa</taxon>
        <taxon>Arthropoda</taxon>
        <taxon>Hexapoda</taxon>
        <taxon>Insecta</taxon>
        <taxon>Pterygota</taxon>
        <taxon>Neoptera</taxon>
        <taxon>Paraneoptera</taxon>
        <taxon>Hemiptera</taxon>
        <taxon>Sternorrhyncha</taxon>
        <taxon>Aphidomorpha</taxon>
        <taxon>Aphidoidea</taxon>
        <taxon>Aphididae</taxon>
        <taxon>Macrosiphini</taxon>
        <taxon>Macrosiphum</taxon>
    </lineage>
</organism>
<comment type="subcellular location">
    <subcellularLocation>
        <location evidence="1">Nucleus</location>
    </subcellularLocation>
</comment>
<evidence type="ECO:0000259" key="3">
    <source>
        <dbReference type="PROSITE" id="PS50090"/>
    </source>
</evidence>
<dbReference type="Proteomes" id="UP001160148">
    <property type="component" value="Unassembled WGS sequence"/>
</dbReference>
<dbReference type="PROSITE" id="PS51031">
    <property type="entry name" value="BESS"/>
    <property type="match status" value="1"/>
</dbReference>
<feature type="region of interest" description="Disordered" evidence="2">
    <location>
        <begin position="142"/>
        <end position="161"/>
    </location>
</feature>
<dbReference type="PANTHER" id="PTHR12243">
    <property type="entry name" value="MADF DOMAIN TRANSCRIPTION FACTOR"/>
    <property type="match status" value="1"/>
</dbReference>
<gene>
    <name evidence="6" type="ORF">MEUPH1_LOCUS8313</name>
</gene>
<feature type="region of interest" description="Disordered" evidence="2">
    <location>
        <begin position="261"/>
        <end position="280"/>
    </location>
</feature>
<dbReference type="PROSITE" id="PS51029">
    <property type="entry name" value="MADF"/>
    <property type="match status" value="1"/>
</dbReference>
<dbReference type="InterPro" id="IPR001005">
    <property type="entry name" value="SANT/Myb"/>
</dbReference>
<comment type="caution">
    <text evidence="6">The sequence shown here is derived from an EMBL/GenBank/DDBJ whole genome shotgun (WGS) entry which is preliminary data.</text>
</comment>
<feature type="domain" description="Myb-like" evidence="3">
    <location>
        <begin position="1"/>
        <end position="62"/>
    </location>
</feature>
<feature type="domain" description="BESS" evidence="5">
    <location>
        <begin position="195"/>
        <end position="234"/>
    </location>
</feature>
<evidence type="ECO:0000259" key="4">
    <source>
        <dbReference type="PROSITE" id="PS51029"/>
    </source>
</evidence>
<name>A0AAV0W8E4_9HEMI</name>
<dbReference type="EMBL" id="CARXXK010000001">
    <property type="protein sequence ID" value="CAI6352017.1"/>
    <property type="molecule type" value="Genomic_DNA"/>
</dbReference>
<evidence type="ECO:0000313" key="7">
    <source>
        <dbReference type="Proteomes" id="UP001160148"/>
    </source>
</evidence>
<dbReference type="GO" id="GO:0005667">
    <property type="term" value="C:transcription regulator complex"/>
    <property type="evidence" value="ECO:0007669"/>
    <property type="project" value="TreeGrafter"/>
</dbReference>
<dbReference type="GO" id="GO:0006357">
    <property type="term" value="P:regulation of transcription by RNA polymerase II"/>
    <property type="evidence" value="ECO:0007669"/>
    <property type="project" value="TreeGrafter"/>
</dbReference>
<proteinExistence type="predicted"/>
<protein>
    <recommendedName>
        <fullName evidence="8">Transcription factor Adf-1</fullName>
    </recommendedName>
</protein>